<name>A0ABP8I6B3_9GAMM</name>
<gene>
    <name evidence="2" type="ORF">GCM10023150_19760</name>
</gene>
<evidence type="ECO:0000313" key="3">
    <source>
        <dbReference type="Proteomes" id="UP001501294"/>
    </source>
</evidence>
<keyword evidence="1" id="KW-1133">Transmembrane helix</keyword>
<proteinExistence type="predicted"/>
<dbReference type="Proteomes" id="UP001501294">
    <property type="component" value="Unassembled WGS sequence"/>
</dbReference>
<keyword evidence="3" id="KW-1185">Reference proteome</keyword>
<evidence type="ECO:0000256" key="1">
    <source>
        <dbReference type="SAM" id="Phobius"/>
    </source>
</evidence>
<feature type="transmembrane region" description="Helical" evidence="1">
    <location>
        <begin position="12"/>
        <end position="35"/>
    </location>
</feature>
<organism evidence="2 3">
    <name type="scientific">Kangiella taiwanensis</name>
    <dbReference type="NCBI Taxonomy" id="1079179"/>
    <lineage>
        <taxon>Bacteria</taxon>
        <taxon>Pseudomonadati</taxon>
        <taxon>Pseudomonadota</taxon>
        <taxon>Gammaproteobacteria</taxon>
        <taxon>Kangiellales</taxon>
        <taxon>Kangiellaceae</taxon>
        <taxon>Kangiella</taxon>
    </lineage>
</organism>
<keyword evidence="1" id="KW-0812">Transmembrane</keyword>
<reference evidence="3" key="1">
    <citation type="journal article" date="2019" name="Int. J. Syst. Evol. Microbiol.">
        <title>The Global Catalogue of Microorganisms (GCM) 10K type strain sequencing project: providing services to taxonomists for standard genome sequencing and annotation.</title>
        <authorList>
            <consortium name="The Broad Institute Genomics Platform"/>
            <consortium name="The Broad Institute Genome Sequencing Center for Infectious Disease"/>
            <person name="Wu L."/>
            <person name="Ma J."/>
        </authorList>
    </citation>
    <scope>NUCLEOTIDE SEQUENCE [LARGE SCALE GENOMIC DNA]</scope>
    <source>
        <strain evidence="3">JCM 17727</strain>
    </source>
</reference>
<keyword evidence="1" id="KW-0472">Membrane</keyword>
<dbReference type="RefSeq" id="WP_223579620.1">
    <property type="nucleotide sequence ID" value="NZ_BAABFU010000003.1"/>
</dbReference>
<evidence type="ECO:0000313" key="2">
    <source>
        <dbReference type="EMBL" id="GAA4352289.1"/>
    </source>
</evidence>
<comment type="caution">
    <text evidence="2">The sequence shown here is derived from an EMBL/GenBank/DDBJ whole genome shotgun (WGS) entry which is preliminary data.</text>
</comment>
<accession>A0ABP8I6B3</accession>
<sequence length="135" mass="15292">MQLPILTGKPLLFLKIFYVIAVFSTFLLITLYWLLGLIFTTSMIFSEHFTFRSEILLLVAVLILGGTGLISFLLLNLNIFSQKKSFWHISKKVHFGVAVGCSLSGPLILYYGLGFIPIMLVALAYYFAKLNNKQY</sequence>
<feature type="transmembrane region" description="Helical" evidence="1">
    <location>
        <begin position="95"/>
        <end position="128"/>
    </location>
</feature>
<feature type="transmembrane region" description="Helical" evidence="1">
    <location>
        <begin position="55"/>
        <end position="75"/>
    </location>
</feature>
<dbReference type="EMBL" id="BAABFU010000003">
    <property type="protein sequence ID" value="GAA4352289.1"/>
    <property type="molecule type" value="Genomic_DNA"/>
</dbReference>
<protein>
    <submittedName>
        <fullName evidence="2">Uncharacterized protein</fullName>
    </submittedName>
</protein>